<evidence type="ECO:0000256" key="2">
    <source>
        <dbReference type="ARBA" id="ARBA00022801"/>
    </source>
</evidence>
<evidence type="ECO:0000313" key="7">
    <source>
        <dbReference type="Proteomes" id="UP001150266"/>
    </source>
</evidence>
<dbReference type="PANTHER" id="PTHR23044:SF61">
    <property type="entry name" value="3'-5' EXORIBONUCLEASE 1-RELATED"/>
    <property type="match status" value="1"/>
</dbReference>
<proteinExistence type="predicted"/>
<keyword evidence="1" id="KW-0540">Nuclease</keyword>
<dbReference type="InterPro" id="IPR013520">
    <property type="entry name" value="Ribonucl_H"/>
</dbReference>
<keyword evidence="7" id="KW-1185">Reference proteome</keyword>
<dbReference type="Gene3D" id="3.30.420.10">
    <property type="entry name" value="Ribonuclease H-like superfamily/Ribonuclease H"/>
    <property type="match status" value="1"/>
</dbReference>
<dbReference type="InterPro" id="IPR047201">
    <property type="entry name" value="ERI-1_3'hExo-like"/>
</dbReference>
<gene>
    <name evidence="6" type="ORF">J3R30DRAFT_3790699</name>
</gene>
<keyword evidence="2" id="KW-0378">Hydrolase</keyword>
<dbReference type="SUPFAM" id="SSF53098">
    <property type="entry name" value="Ribonuclease H-like"/>
    <property type="match status" value="1"/>
</dbReference>
<reference evidence="6" key="1">
    <citation type="submission" date="2022-08" db="EMBL/GenBank/DDBJ databases">
        <title>A Global Phylogenomic Analysis of the Shiitake Genus Lentinula.</title>
        <authorList>
            <consortium name="DOE Joint Genome Institute"/>
            <person name="Sierra-Patev S."/>
            <person name="Min B."/>
            <person name="Naranjo-Ortiz M."/>
            <person name="Looney B."/>
            <person name="Konkel Z."/>
            <person name="Slot J.C."/>
            <person name="Sakamoto Y."/>
            <person name="Steenwyk J.L."/>
            <person name="Rokas A."/>
            <person name="Carro J."/>
            <person name="Camarero S."/>
            <person name="Ferreira P."/>
            <person name="Molpeceres G."/>
            <person name="Ruiz-Duenas F.J."/>
            <person name="Serrano A."/>
            <person name="Henrissat B."/>
            <person name="Drula E."/>
            <person name="Hughes K.W."/>
            <person name="Mata J.L."/>
            <person name="Ishikawa N.K."/>
            <person name="Vargas-Isla R."/>
            <person name="Ushijima S."/>
            <person name="Smith C.A."/>
            <person name="Ahrendt S."/>
            <person name="Andreopoulos W."/>
            <person name="He G."/>
            <person name="Labutti K."/>
            <person name="Lipzen A."/>
            <person name="Ng V."/>
            <person name="Riley R."/>
            <person name="Sandor L."/>
            <person name="Barry K."/>
            <person name="Martinez A.T."/>
            <person name="Xiao Y."/>
            <person name="Gibbons J.G."/>
            <person name="Terashima K."/>
            <person name="Grigoriev I.V."/>
            <person name="Hibbett D.S."/>
        </authorList>
    </citation>
    <scope>NUCLEOTIDE SEQUENCE</scope>
    <source>
        <strain evidence="6">JLM2183</strain>
    </source>
</reference>
<dbReference type="InterPro" id="IPR012337">
    <property type="entry name" value="RNaseH-like_sf"/>
</dbReference>
<dbReference type="Pfam" id="PF00929">
    <property type="entry name" value="RNase_T"/>
    <property type="match status" value="1"/>
</dbReference>
<keyword evidence="4" id="KW-0732">Signal</keyword>
<dbReference type="GO" id="GO:0003676">
    <property type="term" value="F:nucleic acid binding"/>
    <property type="evidence" value="ECO:0007669"/>
    <property type="project" value="InterPro"/>
</dbReference>
<dbReference type="InterPro" id="IPR051274">
    <property type="entry name" value="3-5_Exoribonuclease"/>
</dbReference>
<dbReference type="OrthoDB" id="448399at2759"/>
<evidence type="ECO:0000256" key="3">
    <source>
        <dbReference type="ARBA" id="ARBA00022839"/>
    </source>
</evidence>
<keyword evidence="3" id="KW-0269">Exonuclease</keyword>
<dbReference type="EMBL" id="JAOTPV010000002">
    <property type="protein sequence ID" value="KAJ4488184.1"/>
    <property type="molecule type" value="Genomic_DNA"/>
</dbReference>
<name>A0A9W9AQA7_9AGAR</name>
<protein>
    <submittedName>
        <fullName evidence="6">Ribonuclease H-like domain-containing protein</fullName>
    </submittedName>
</protein>
<feature type="signal peptide" evidence="4">
    <location>
        <begin position="1"/>
        <end position="27"/>
    </location>
</feature>
<dbReference type="GO" id="GO:0000175">
    <property type="term" value="F:3'-5'-RNA exonuclease activity"/>
    <property type="evidence" value="ECO:0007669"/>
    <property type="project" value="InterPro"/>
</dbReference>
<dbReference type="AlphaFoldDB" id="A0A9W9AQA7"/>
<evidence type="ECO:0000256" key="4">
    <source>
        <dbReference type="SAM" id="SignalP"/>
    </source>
</evidence>
<dbReference type="InterPro" id="IPR036397">
    <property type="entry name" value="RNaseH_sf"/>
</dbReference>
<feature type="domain" description="Exonuclease" evidence="5">
    <location>
        <begin position="67"/>
        <end position="284"/>
    </location>
</feature>
<accession>A0A9W9AQA7</accession>
<dbReference type="PANTHER" id="PTHR23044">
    <property type="entry name" value="3'-5' EXONUCLEASE ERI1-RELATED"/>
    <property type="match status" value="1"/>
</dbReference>
<evidence type="ECO:0000256" key="1">
    <source>
        <dbReference type="ARBA" id="ARBA00022722"/>
    </source>
</evidence>
<dbReference type="CDD" id="cd06133">
    <property type="entry name" value="ERI-1_3'hExo_like"/>
    <property type="match status" value="1"/>
</dbReference>
<comment type="caution">
    <text evidence="6">The sequence shown here is derived from an EMBL/GenBank/DDBJ whole genome shotgun (WGS) entry which is preliminary data.</text>
</comment>
<evidence type="ECO:0000259" key="5">
    <source>
        <dbReference type="SMART" id="SM00479"/>
    </source>
</evidence>
<organism evidence="6 7">
    <name type="scientific">Lentinula aciculospora</name>
    <dbReference type="NCBI Taxonomy" id="153920"/>
    <lineage>
        <taxon>Eukaryota</taxon>
        <taxon>Fungi</taxon>
        <taxon>Dikarya</taxon>
        <taxon>Basidiomycota</taxon>
        <taxon>Agaricomycotina</taxon>
        <taxon>Agaricomycetes</taxon>
        <taxon>Agaricomycetidae</taxon>
        <taxon>Agaricales</taxon>
        <taxon>Marasmiineae</taxon>
        <taxon>Omphalotaceae</taxon>
        <taxon>Lentinula</taxon>
    </lineage>
</organism>
<feature type="chain" id="PRO_5040922636" evidence="4">
    <location>
        <begin position="28"/>
        <end position="312"/>
    </location>
</feature>
<dbReference type="Proteomes" id="UP001150266">
    <property type="component" value="Unassembled WGS sequence"/>
</dbReference>
<evidence type="ECO:0000313" key="6">
    <source>
        <dbReference type="EMBL" id="KAJ4488184.1"/>
    </source>
</evidence>
<dbReference type="SMART" id="SM00479">
    <property type="entry name" value="EXOIII"/>
    <property type="match status" value="1"/>
</dbReference>
<sequence>MFEFTILWTLIIAVLLAFLCFKRPSKVWQTINMRERETEPNLTNVAQDNEQRPDFWNLVRSRQPYDVFLVLDIEGTCELGSSFDYPNEIIEFPVCLMRWKDDRQRRELEVVDEFRSFVKPSWRPTLTRFCKELTGISQLQVDSAPSFMEVLQSVFQFLVAHGVLDEDSREPLLRFCWCSDGPYDIRDFVIKQCFISKIVVPDWLRGDALDVKKLVTNWSISQKYQGRKMKVMLSRNHPHRPSLNISSQLRVLGLPAFQGRKHSGIDDARNIARILSECARRNISLQPNTRIDSNRRWSWMGKSGQVLQGLIG</sequence>